<dbReference type="OrthoDB" id="3218112at2759"/>
<reference evidence="2 3" key="1">
    <citation type="journal article" date="2012" name="Appl. Environ. Microbiol.">
        <title>Short-read sequencing for genomic analysis of the brown rot fungus Fibroporia radiculosa.</title>
        <authorList>
            <person name="Tang J.D."/>
            <person name="Perkins A.D."/>
            <person name="Sonstegard T.S."/>
            <person name="Schroeder S.G."/>
            <person name="Burgess S.C."/>
            <person name="Diehl S.V."/>
        </authorList>
    </citation>
    <scope>NUCLEOTIDE SEQUENCE [LARGE SCALE GENOMIC DNA]</scope>
    <source>
        <strain evidence="2 3">TFFH 294</strain>
    </source>
</reference>
<dbReference type="SMART" id="SM00225">
    <property type="entry name" value="BTB"/>
    <property type="match status" value="1"/>
</dbReference>
<dbReference type="InterPro" id="IPR011333">
    <property type="entry name" value="SKP1/BTB/POZ_sf"/>
</dbReference>
<dbReference type="InParanoid" id="J4GAE1"/>
<feature type="domain" description="BTB" evidence="1">
    <location>
        <begin position="16"/>
        <end position="92"/>
    </location>
</feature>
<accession>J4GAE1</accession>
<keyword evidence="3" id="KW-1185">Reference proteome</keyword>
<proteinExistence type="predicted"/>
<evidence type="ECO:0000259" key="1">
    <source>
        <dbReference type="PROSITE" id="PS50097"/>
    </source>
</evidence>
<dbReference type="AlphaFoldDB" id="J4GAE1"/>
<dbReference type="STRING" id="599839.J4GAE1"/>
<dbReference type="GeneID" id="24098709"/>
<dbReference type="HOGENOM" id="CLU_033082_7_1_1"/>
<dbReference type="Gene3D" id="3.30.710.10">
    <property type="entry name" value="Potassium Channel Kv1.1, Chain A"/>
    <property type="match status" value="1"/>
</dbReference>
<sequence length="336" mass="37653">MAEPDKHHPCLYFEDGNVVLSALRGDGERQYFRVHQSILSKHSPVLGDMLSMPPLKAFGSTNVLEEAYGGVVHVQMPDSGEDLESFLQVLYDPLGTAYKRFNPHTPVLVEGTLKLATKYECDALRMRIVENLEADWPQTLGQWDARRAESILARSEHSQQFTGKVNGLYLDDRLPEPASAIRIASDYNIPSILPAAFYQLALLSTDADWDACRANPGKHLRFGARTARWKLLDKDDLMRLVHGQRLLASYTRAIGTDIFGKRCRRGIKTCAKARGECWKYFQEDAPISMEDPLDILGHQGTGRKKAARAMEESAGLFQPTMIFAPQCSILPILGYD</sequence>
<protein>
    <recommendedName>
        <fullName evidence="1">BTB domain-containing protein</fullName>
    </recommendedName>
</protein>
<dbReference type="RefSeq" id="XP_012183081.1">
    <property type="nucleotide sequence ID" value="XM_012327691.1"/>
</dbReference>
<evidence type="ECO:0000313" key="3">
    <source>
        <dbReference type="Proteomes" id="UP000006352"/>
    </source>
</evidence>
<evidence type="ECO:0000313" key="2">
    <source>
        <dbReference type="EMBL" id="CCM03798.1"/>
    </source>
</evidence>
<dbReference type="PROSITE" id="PS50097">
    <property type="entry name" value="BTB"/>
    <property type="match status" value="1"/>
</dbReference>
<dbReference type="InterPro" id="IPR000210">
    <property type="entry name" value="BTB/POZ_dom"/>
</dbReference>
<organism evidence="2 3">
    <name type="scientific">Fibroporia radiculosa</name>
    <dbReference type="NCBI Taxonomy" id="599839"/>
    <lineage>
        <taxon>Eukaryota</taxon>
        <taxon>Fungi</taxon>
        <taxon>Dikarya</taxon>
        <taxon>Basidiomycota</taxon>
        <taxon>Agaricomycotina</taxon>
        <taxon>Agaricomycetes</taxon>
        <taxon>Polyporales</taxon>
        <taxon>Fibroporiaceae</taxon>
        <taxon>Fibroporia</taxon>
    </lineage>
</organism>
<gene>
    <name evidence="2" type="ORF">FIBRA_05946</name>
</gene>
<dbReference type="EMBL" id="HE797128">
    <property type="protein sequence ID" value="CCM03798.1"/>
    <property type="molecule type" value="Genomic_DNA"/>
</dbReference>
<dbReference type="Proteomes" id="UP000006352">
    <property type="component" value="Unassembled WGS sequence"/>
</dbReference>
<name>J4GAE1_9APHY</name>